<dbReference type="InterPro" id="IPR041614">
    <property type="entry name" value="DprA_WH"/>
</dbReference>
<dbReference type="AlphaFoldDB" id="A0A1W6L415"/>
<dbReference type="NCBIfam" id="TIGR00732">
    <property type="entry name" value="dprA"/>
    <property type="match status" value="1"/>
</dbReference>
<dbReference type="Pfam" id="PF17782">
    <property type="entry name" value="WHD_DprA"/>
    <property type="match status" value="1"/>
</dbReference>
<dbReference type="EMBL" id="CP015118">
    <property type="protein sequence ID" value="ARN18930.1"/>
    <property type="molecule type" value="Genomic_DNA"/>
</dbReference>
<dbReference type="SUPFAM" id="SSF102405">
    <property type="entry name" value="MCP/YpsA-like"/>
    <property type="match status" value="1"/>
</dbReference>
<evidence type="ECO:0000259" key="3">
    <source>
        <dbReference type="Pfam" id="PF17782"/>
    </source>
</evidence>
<dbReference type="InterPro" id="IPR036388">
    <property type="entry name" value="WH-like_DNA-bd_sf"/>
</dbReference>
<sequence>MHDVDPGEVDAWLRLVTTPRVGRAAARRLLAAFGSAEAIFAASPAARRAVAGEALGAALSRPPPSHAHLVARTLDWLAAPPPGSPRALIPLGDPRYPTLLLEAGDPPLLLHAEGRHDLLQARAIAMVGSRHATPQGLAHATDFARQLAAAGHTVVSGLAAGVDGAAHEGALPHAASTVAVVGTGLDLVYPRPHKALAERIRHQGLIVSEYPLGTEPRSPHFPQRNRIIAGLSRGTLVVEAALASGSLITARLAADAGREVFAIPGSIHSPQSRGCHALLKQGAKLVETVEDVLEEVDGFAREPRPPVAAAPAPAGERDPVLAALGHDPIGLDTLASRTGEPAQVLNARLLELEIEGRIARLPGQRFQRLGSP</sequence>
<comment type="similarity">
    <text evidence="1">Belongs to the DprA/Smf family.</text>
</comment>
<dbReference type="OrthoDB" id="9785707at2"/>
<dbReference type="STRING" id="946333.A4W93_02795"/>
<organism evidence="4 5">
    <name type="scientific">Piscinibacter gummiphilus</name>
    <dbReference type="NCBI Taxonomy" id="946333"/>
    <lineage>
        <taxon>Bacteria</taxon>
        <taxon>Pseudomonadati</taxon>
        <taxon>Pseudomonadota</taxon>
        <taxon>Betaproteobacteria</taxon>
        <taxon>Burkholderiales</taxon>
        <taxon>Sphaerotilaceae</taxon>
        <taxon>Piscinibacter</taxon>
    </lineage>
</organism>
<proteinExistence type="inferred from homology"/>
<dbReference type="SUPFAM" id="SSF47781">
    <property type="entry name" value="RuvA domain 2-like"/>
    <property type="match status" value="1"/>
</dbReference>
<protein>
    <submittedName>
        <fullName evidence="4">DNA processing protein DprA</fullName>
    </submittedName>
</protein>
<dbReference type="PANTHER" id="PTHR43022:SF1">
    <property type="entry name" value="PROTEIN SMF"/>
    <property type="match status" value="1"/>
</dbReference>
<dbReference type="KEGG" id="rgu:A4W93_02795"/>
<evidence type="ECO:0000313" key="4">
    <source>
        <dbReference type="EMBL" id="ARN18930.1"/>
    </source>
</evidence>
<dbReference type="Pfam" id="PF21102">
    <property type="entry name" value="DprA_N"/>
    <property type="match status" value="1"/>
</dbReference>
<gene>
    <name evidence="4" type="ORF">A4W93_02795</name>
</gene>
<dbReference type="Pfam" id="PF02481">
    <property type="entry name" value="DNA_processg_A"/>
    <property type="match status" value="1"/>
</dbReference>
<dbReference type="RefSeq" id="WP_085749165.1">
    <property type="nucleotide sequence ID" value="NZ_BSPR01000001.1"/>
</dbReference>
<feature type="domain" description="Smf/DprA SLOG" evidence="2">
    <location>
        <begin position="89"/>
        <end position="296"/>
    </location>
</feature>
<dbReference type="Proteomes" id="UP000193427">
    <property type="component" value="Chromosome"/>
</dbReference>
<evidence type="ECO:0000313" key="5">
    <source>
        <dbReference type="Proteomes" id="UP000193427"/>
    </source>
</evidence>
<evidence type="ECO:0000259" key="2">
    <source>
        <dbReference type="Pfam" id="PF02481"/>
    </source>
</evidence>
<dbReference type="InterPro" id="IPR010994">
    <property type="entry name" value="RuvA_2-like"/>
</dbReference>
<evidence type="ECO:0000256" key="1">
    <source>
        <dbReference type="ARBA" id="ARBA00006525"/>
    </source>
</evidence>
<name>A0A1W6L415_9BURK</name>
<dbReference type="InterPro" id="IPR057666">
    <property type="entry name" value="DrpA_SLOG"/>
</dbReference>
<dbReference type="Gene3D" id="1.10.10.10">
    <property type="entry name" value="Winged helix-like DNA-binding domain superfamily/Winged helix DNA-binding domain"/>
    <property type="match status" value="1"/>
</dbReference>
<dbReference type="InterPro" id="IPR003488">
    <property type="entry name" value="DprA"/>
</dbReference>
<dbReference type="Gene3D" id="3.40.50.450">
    <property type="match status" value="1"/>
</dbReference>
<dbReference type="GO" id="GO:0009294">
    <property type="term" value="P:DNA-mediated transformation"/>
    <property type="evidence" value="ECO:0007669"/>
    <property type="project" value="InterPro"/>
</dbReference>
<accession>A0A1W6L415</accession>
<reference evidence="4 5" key="1">
    <citation type="submission" date="2016-04" db="EMBL/GenBank/DDBJ databases">
        <title>Complete genome sequence of natural rubber-degrading, novel Gram-negative bacterium, Rhizobacter gummiphilus strain NS21.</title>
        <authorList>
            <person name="Tabata M."/>
            <person name="Kasai D."/>
            <person name="Fukuda M."/>
        </authorList>
    </citation>
    <scope>NUCLEOTIDE SEQUENCE [LARGE SCALE GENOMIC DNA]</scope>
    <source>
        <strain evidence="4 5">NS21</strain>
    </source>
</reference>
<dbReference type="PANTHER" id="PTHR43022">
    <property type="entry name" value="PROTEIN SMF"/>
    <property type="match status" value="1"/>
</dbReference>
<feature type="domain" description="DprA winged helix" evidence="3">
    <location>
        <begin position="305"/>
        <end position="364"/>
    </location>
</feature>
<keyword evidence="5" id="KW-1185">Reference proteome</keyword>